<dbReference type="AlphaFoldDB" id="Q9ZK13"/>
<protein>
    <submittedName>
        <fullName evidence="1">Putative</fullName>
    </submittedName>
</protein>
<dbReference type="PIR" id="C71845">
    <property type="entry name" value="C71845"/>
</dbReference>
<evidence type="ECO:0000313" key="2">
    <source>
        <dbReference type="Proteomes" id="UP000000804"/>
    </source>
</evidence>
<dbReference type="EMBL" id="AE001439">
    <property type="protein sequence ID" value="AAD06716.1"/>
    <property type="molecule type" value="Genomic_DNA"/>
</dbReference>
<sequence>MVPKVGLEPTRDCSHQILSLACLPIPPLRRV</sequence>
<accession>Q9ZK13</accession>
<reference evidence="1 2" key="1">
    <citation type="journal article" date="1999" name="Nature">
        <title>Genomic sequence comparison of two unrelated isolates of the human gastric pathogen Helicobacter pylori.</title>
        <authorList>
            <person name="Alm R.A."/>
            <person name="Ling L.-S.L."/>
            <person name="Moir D.T."/>
            <person name="King B.L."/>
            <person name="Brown E.D."/>
            <person name="Doig P.C."/>
            <person name="Smith D.R."/>
            <person name="Noonan B."/>
            <person name="Guild B.C."/>
            <person name="deJonge B.L."/>
            <person name="Carmel G."/>
            <person name="Tummino P.J."/>
            <person name="Caruso A."/>
            <person name="Uria-Nickelsen M."/>
            <person name="Mills D.M."/>
            <person name="Ives C."/>
            <person name="Gibson R."/>
            <person name="Merberg D."/>
            <person name="Mills S.D."/>
            <person name="Jiang Q."/>
            <person name="Taylor D.E."/>
            <person name="Vovis G.F."/>
            <person name="Trust T.J."/>
        </authorList>
    </citation>
    <scope>NUCLEOTIDE SEQUENCE [LARGE SCALE GENOMIC DNA]</scope>
    <source>
        <strain evidence="2">J99 / ATCC 700824</strain>
    </source>
</reference>
<dbReference type="KEGG" id="hpj:jhp_1134"/>
<dbReference type="Proteomes" id="UP000000804">
    <property type="component" value="Chromosome"/>
</dbReference>
<proteinExistence type="predicted"/>
<organism evidence="1 2">
    <name type="scientific">Helicobacter pylori (strain J99 / ATCC 700824)</name>
    <name type="common">Campylobacter pylori J99</name>
    <dbReference type="NCBI Taxonomy" id="85963"/>
    <lineage>
        <taxon>Bacteria</taxon>
        <taxon>Pseudomonadati</taxon>
        <taxon>Campylobacterota</taxon>
        <taxon>Epsilonproteobacteria</taxon>
        <taxon>Campylobacterales</taxon>
        <taxon>Helicobacteraceae</taxon>
        <taxon>Helicobacter</taxon>
    </lineage>
</organism>
<evidence type="ECO:0000313" key="1">
    <source>
        <dbReference type="EMBL" id="AAD06716.1"/>
    </source>
</evidence>
<dbReference type="AntiFam" id="ANF00016">
    <property type="entry name" value="tRNA translation"/>
</dbReference>
<gene>
    <name evidence="1" type="ordered locus">jhp_1134</name>
</gene>
<name>Q9ZK13_HELPJ</name>